<protein>
    <recommendedName>
        <fullName evidence="3">cellulase</fullName>
        <ecNumber evidence="3">3.2.1.4</ecNumber>
    </recommendedName>
</protein>
<dbReference type="PANTHER" id="PTHR39730">
    <property type="entry name" value="ENDOGLUCANASE 1"/>
    <property type="match status" value="1"/>
</dbReference>
<feature type="domain" description="Glycosyl hydrolases family 45 active site" evidence="9">
    <location>
        <begin position="48"/>
        <end position="59"/>
    </location>
</feature>
<evidence type="ECO:0000256" key="1">
    <source>
        <dbReference type="ARBA" id="ARBA00000966"/>
    </source>
</evidence>
<dbReference type="InterPro" id="IPR052288">
    <property type="entry name" value="GH45_Enzymes"/>
</dbReference>
<evidence type="ECO:0000256" key="7">
    <source>
        <dbReference type="ARBA" id="ARBA00023295"/>
    </source>
</evidence>
<name>A0A6C0H6Z1_9ZZZZ</name>
<reference evidence="10" key="1">
    <citation type="journal article" date="2020" name="Nature">
        <title>Giant virus diversity and host interactions through global metagenomics.</title>
        <authorList>
            <person name="Schulz F."/>
            <person name="Roux S."/>
            <person name="Paez-Espino D."/>
            <person name="Jungbluth S."/>
            <person name="Walsh D.A."/>
            <person name="Denef V.J."/>
            <person name="McMahon K.D."/>
            <person name="Konstantinidis K.T."/>
            <person name="Eloe-Fadrosh E.A."/>
            <person name="Kyrpides N.C."/>
            <person name="Woyke T."/>
        </authorList>
    </citation>
    <scope>NUCLEOTIDE SEQUENCE</scope>
    <source>
        <strain evidence="10">GVMAG-M-3300023179-73</strain>
    </source>
</reference>
<keyword evidence="6" id="KW-0119">Carbohydrate metabolism</keyword>
<evidence type="ECO:0000256" key="4">
    <source>
        <dbReference type="ARBA" id="ARBA00022801"/>
    </source>
</evidence>
<dbReference type="EMBL" id="MN739894">
    <property type="protein sequence ID" value="QHT76318.1"/>
    <property type="molecule type" value="Genomic_DNA"/>
</dbReference>
<dbReference type="GO" id="GO:0008810">
    <property type="term" value="F:cellulase activity"/>
    <property type="evidence" value="ECO:0007669"/>
    <property type="project" value="UniProtKB-EC"/>
</dbReference>
<evidence type="ECO:0000256" key="8">
    <source>
        <dbReference type="ARBA" id="ARBA00023326"/>
    </source>
</evidence>
<evidence type="ECO:0000256" key="6">
    <source>
        <dbReference type="ARBA" id="ARBA00023277"/>
    </source>
</evidence>
<organism evidence="10">
    <name type="scientific">viral metagenome</name>
    <dbReference type="NCBI Taxonomy" id="1070528"/>
    <lineage>
        <taxon>unclassified sequences</taxon>
        <taxon>metagenomes</taxon>
        <taxon>organismal metagenomes</taxon>
    </lineage>
</organism>
<dbReference type="InterPro" id="IPR036908">
    <property type="entry name" value="RlpA-like_sf"/>
</dbReference>
<comment type="similarity">
    <text evidence="2">Belongs to the glycosyl hydrolase 45 (cellulase K) family.</text>
</comment>
<accession>A0A6C0H6Z1</accession>
<evidence type="ECO:0000256" key="5">
    <source>
        <dbReference type="ARBA" id="ARBA00023001"/>
    </source>
</evidence>
<dbReference type="Pfam" id="PF02015">
    <property type="entry name" value="Glyco_hydro_45"/>
    <property type="match status" value="1"/>
</dbReference>
<dbReference type="SUPFAM" id="SSF50685">
    <property type="entry name" value="Barwin-like endoglucanases"/>
    <property type="match status" value="1"/>
</dbReference>
<keyword evidence="4" id="KW-0378">Hydrolase</keyword>
<dbReference type="PROSITE" id="PS01140">
    <property type="entry name" value="GLYCOSYL_HYDROL_F45"/>
    <property type="match status" value="1"/>
</dbReference>
<evidence type="ECO:0000313" key="10">
    <source>
        <dbReference type="EMBL" id="QHT76318.1"/>
    </source>
</evidence>
<evidence type="ECO:0000256" key="2">
    <source>
        <dbReference type="ARBA" id="ARBA00007793"/>
    </source>
</evidence>
<dbReference type="EC" id="3.2.1.4" evidence="3"/>
<comment type="catalytic activity">
    <reaction evidence="1">
        <text>Endohydrolysis of (1-&gt;4)-beta-D-glucosidic linkages in cellulose, lichenin and cereal beta-D-glucans.</text>
        <dbReference type="EC" id="3.2.1.4"/>
    </reaction>
</comment>
<proteinExistence type="inferred from homology"/>
<dbReference type="Gene3D" id="2.40.40.10">
    <property type="entry name" value="RlpA-like domain"/>
    <property type="match status" value="1"/>
</dbReference>
<keyword evidence="7" id="KW-0326">Glycosidase</keyword>
<keyword evidence="8" id="KW-0624">Polysaccharide degradation</keyword>
<keyword evidence="5" id="KW-0136">Cellulose degradation</keyword>
<dbReference type="InterPro" id="IPR000334">
    <property type="entry name" value="Glyco_hydro_45"/>
</dbReference>
<dbReference type="PANTHER" id="PTHR39730:SF1">
    <property type="entry name" value="ENDOGLUCANASE 1"/>
    <property type="match status" value="1"/>
</dbReference>
<dbReference type="GO" id="GO:0030245">
    <property type="term" value="P:cellulose catabolic process"/>
    <property type="evidence" value="ECO:0007669"/>
    <property type="project" value="UniProtKB-KW"/>
</dbReference>
<sequence length="248" mass="27898">MNKFHSTLLGSLVVLPSVMSTIEPICRGLLYNNICIEAVELNNNEAITTRYWDCCKPSCAWPGKAPVTNPVNTCNKRDVVHVNKFEQSACTGGNSFTCSNQAPWNVSNNLSYGFAAIHIKGNEEWNWCCNCYELTFQDARLKGKKMIVQATNTGYDLLNNHFDIAIPGGGQGIFTGCFTQYGTNWYPETNRYGGVSLWKECYKLPSTLRTACLWRFNWLKNVDNPKVTFKMVSCPKVLTDITGCKRNI</sequence>
<evidence type="ECO:0000256" key="3">
    <source>
        <dbReference type="ARBA" id="ARBA00012601"/>
    </source>
</evidence>
<evidence type="ECO:0000259" key="9">
    <source>
        <dbReference type="PROSITE" id="PS01140"/>
    </source>
</evidence>
<dbReference type="AlphaFoldDB" id="A0A6C0H6Z1"/>